<evidence type="ECO:0000313" key="2">
    <source>
        <dbReference type="EMBL" id="KAK9094269.1"/>
    </source>
</evidence>
<organism evidence="2 3">
    <name type="scientific">Stephania cephalantha</name>
    <dbReference type="NCBI Taxonomy" id="152367"/>
    <lineage>
        <taxon>Eukaryota</taxon>
        <taxon>Viridiplantae</taxon>
        <taxon>Streptophyta</taxon>
        <taxon>Embryophyta</taxon>
        <taxon>Tracheophyta</taxon>
        <taxon>Spermatophyta</taxon>
        <taxon>Magnoliopsida</taxon>
        <taxon>Ranunculales</taxon>
        <taxon>Menispermaceae</taxon>
        <taxon>Menispermoideae</taxon>
        <taxon>Cissampelideae</taxon>
        <taxon>Stephania</taxon>
    </lineage>
</organism>
<accession>A0AAP0ESP7</accession>
<name>A0AAP0ESP7_9MAGN</name>
<keyword evidence="3" id="KW-1185">Reference proteome</keyword>
<protein>
    <recommendedName>
        <fullName evidence="1">26S proteasome regulatory subunit RPN2 C-terminal domain-containing protein</fullName>
    </recommendedName>
</protein>
<feature type="domain" description="26S proteasome regulatory subunit RPN2 C-terminal" evidence="1">
    <location>
        <begin position="114"/>
        <end position="148"/>
    </location>
</feature>
<comment type="caution">
    <text evidence="2">The sequence shown here is derived from an EMBL/GenBank/DDBJ whole genome shotgun (WGS) entry which is preliminary data.</text>
</comment>
<dbReference type="AlphaFoldDB" id="A0AAP0ESP7"/>
<reference evidence="2 3" key="1">
    <citation type="submission" date="2024-01" db="EMBL/GenBank/DDBJ databases">
        <title>Genome assemblies of Stephania.</title>
        <authorList>
            <person name="Yang L."/>
        </authorList>
    </citation>
    <scope>NUCLEOTIDE SEQUENCE [LARGE SCALE GENOMIC DNA]</scope>
    <source>
        <strain evidence="2">JXDWG</strain>
        <tissue evidence="2">Leaf</tissue>
    </source>
</reference>
<dbReference type="InterPro" id="IPR040623">
    <property type="entry name" value="RPN2_C"/>
</dbReference>
<evidence type="ECO:0000259" key="1">
    <source>
        <dbReference type="Pfam" id="PF18004"/>
    </source>
</evidence>
<gene>
    <name evidence="2" type="ORF">Scep_025738</name>
</gene>
<dbReference type="PROSITE" id="PS51257">
    <property type="entry name" value="PROKAR_LIPOPROTEIN"/>
    <property type="match status" value="1"/>
</dbReference>
<dbReference type="EMBL" id="JBBNAG010000011">
    <property type="protein sequence ID" value="KAK9094269.1"/>
    <property type="molecule type" value="Genomic_DNA"/>
</dbReference>
<sequence length="148" mass="16986">MEAVVVRWKAIPPHSLLRCPVNSLSSFSAACRQPPRLFQPDPSPPGQLPPRFLFQLALFPLPSLNTRRPLPSNTPVTPTTLKHSFITLLPETRRREYILRFLFREGEKRVDIASVKKLESEPTFEILTNPARVVPAQEKYIKFLEDSR</sequence>
<proteinExistence type="predicted"/>
<evidence type="ECO:0000313" key="3">
    <source>
        <dbReference type="Proteomes" id="UP001419268"/>
    </source>
</evidence>
<dbReference type="Proteomes" id="UP001419268">
    <property type="component" value="Unassembled WGS sequence"/>
</dbReference>
<dbReference type="Pfam" id="PF18004">
    <property type="entry name" value="RPN2_C"/>
    <property type="match status" value="1"/>
</dbReference>